<comment type="catalytic activity">
    <reaction evidence="1">
        <text>ATP + protein L-histidine = ADP + protein N-phospho-L-histidine.</text>
        <dbReference type="EC" id="2.7.13.3"/>
    </reaction>
</comment>
<evidence type="ECO:0000256" key="4">
    <source>
        <dbReference type="ARBA" id="ARBA00022679"/>
    </source>
</evidence>
<dbReference type="PRINTS" id="PR00344">
    <property type="entry name" value="BCTRLSENSOR"/>
</dbReference>
<dbReference type="Pfam" id="PF02518">
    <property type="entry name" value="HATPase_c"/>
    <property type="match status" value="1"/>
</dbReference>
<keyword evidence="8" id="KW-0902">Two-component regulatory system</keyword>
<evidence type="ECO:0000256" key="3">
    <source>
        <dbReference type="ARBA" id="ARBA00022553"/>
    </source>
</evidence>
<evidence type="ECO:0000256" key="9">
    <source>
        <dbReference type="SAM" id="Phobius"/>
    </source>
</evidence>
<keyword evidence="12" id="KW-1185">Reference proteome</keyword>
<keyword evidence="9" id="KW-0812">Transmembrane</keyword>
<comment type="caution">
    <text evidence="11">The sequence shown here is derived from an EMBL/GenBank/DDBJ whole genome shotgun (WGS) entry which is preliminary data.</text>
</comment>
<protein>
    <recommendedName>
        <fullName evidence="2">histidine kinase</fullName>
        <ecNumber evidence="2">2.7.13.3</ecNumber>
    </recommendedName>
</protein>
<dbReference type="Proteomes" id="UP000644147">
    <property type="component" value="Unassembled WGS sequence"/>
</dbReference>
<reference evidence="11 12" key="1">
    <citation type="submission" date="2020-12" db="EMBL/GenBank/DDBJ databases">
        <title>Bacterial novel species Adhaeribacter sp. BT258 isolated from soil.</title>
        <authorList>
            <person name="Jung H.-Y."/>
        </authorList>
    </citation>
    <scope>NUCLEOTIDE SEQUENCE [LARGE SCALE GENOMIC DNA]</scope>
    <source>
        <strain evidence="11 12">BT258</strain>
    </source>
</reference>
<dbReference type="InterPro" id="IPR004358">
    <property type="entry name" value="Sig_transdc_His_kin-like_C"/>
</dbReference>
<evidence type="ECO:0000256" key="2">
    <source>
        <dbReference type="ARBA" id="ARBA00012438"/>
    </source>
</evidence>
<keyword evidence="9" id="KW-1133">Transmembrane helix</keyword>
<dbReference type="EMBL" id="JAEHFX010000014">
    <property type="protein sequence ID" value="MBK0404940.1"/>
    <property type="molecule type" value="Genomic_DNA"/>
</dbReference>
<keyword evidence="4" id="KW-0808">Transferase</keyword>
<evidence type="ECO:0000256" key="6">
    <source>
        <dbReference type="ARBA" id="ARBA00022777"/>
    </source>
</evidence>
<keyword evidence="9" id="KW-0472">Membrane</keyword>
<accession>A0ABS1C6G6</accession>
<dbReference type="RefSeq" id="WP_200507836.1">
    <property type="nucleotide sequence ID" value="NZ_JAEHFX010000014.1"/>
</dbReference>
<dbReference type="GO" id="GO:0016301">
    <property type="term" value="F:kinase activity"/>
    <property type="evidence" value="ECO:0007669"/>
    <property type="project" value="UniProtKB-KW"/>
</dbReference>
<dbReference type="EC" id="2.7.13.3" evidence="2"/>
<feature type="transmembrane region" description="Helical" evidence="9">
    <location>
        <begin position="150"/>
        <end position="170"/>
    </location>
</feature>
<gene>
    <name evidence="11" type="ORF">I5M27_18255</name>
</gene>
<evidence type="ECO:0000259" key="10">
    <source>
        <dbReference type="PROSITE" id="PS50109"/>
    </source>
</evidence>
<evidence type="ECO:0000256" key="8">
    <source>
        <dbReference type="ARBA" id="ARBA00023012"/>
    </source>
</evidence>
<dbReference type="PANTHER" id="PTHR43065">
    <property type="entry name" value="SENSOR HISTIDINE KINASE"/>
    <property type="match status" value="1"/>
</dbReference>
<evidence type="ECO:0000256" key="1">
    <source>
        <dbReference type="ARBA" id="ARBA00000085"/>
    </source>
</evidence>
<organism evidence="11 12">
    <name type="scientific">Adhaeribacter terrigena</name>
    <dbReference type="NCBI Taxonomy" id="2793070"/>
    <lineage>
        <taxon>Bacteria</taxon>
        <taxon>Pseudomonadati</taxon>
        <taxon>Bacteroidota</taxon>
        <taxon>Cytophagia</taxon>
        <taxon>Cytophagales</taxon>
        <taxon>Hymenobacteraceae</taxon>
        <taxon>Adhaeribacter</taxon>
    </lineage>
</organism>
<evidence type="ECO:0000313" key="12">
    <source>
        <dbReference type="Proteomes" id="UP000644147"/>
    </source>
</evidence>
<dbReference type="PROSITE" id="PS50109">
    <property type="entry name" value="HIS_KIN"/>
    <property type="match status" value="1"/>
</dbReference>
<evidence type="ECO:0000313" key="11">
    <source>
        <dbReference type="EMBL" id="MBK0404940.1"/>
    </source>
</evidence>
<dbReference type="SUPFAM" id="SSF55874">
    <property type="entry name" value="ATPase domain of HSP90 chaperone/DNA topoisomerase II/histidine kinase"/>
    <property type="match status" value="1"/>
</dbReference>
<feature type="domain" description="Histidine kinase" evidence="10">
    <location>
        <begin position="188"/>
        <end position="392"/>
    </location>
</feature>
<dbReference type="Gene3D" id="3.30.565.10">
    <property type="entry name" value="Histidine kinase-like ATPase, C-terminal domain"/>
    <property type="match status" value="1"/>
</dbReference>
<sequence>MISTLYNQKARIKLVIVMVALLIGAATVVYTNILVQKVAEREQQLIDIYAKGLRFMVGSETDDNTVFIQEEIIEANKSVPVILTDGEENVMDYKNFRLPENITEEKKAELLRKEIAEMKAQHQPILVEFGEGFKNYIFYKDSTLLTQLRYYPYVQLTVMACFALMAYFAFSYSRKAEQNRVWVGLAKETAHQLGTPLSSLMAWYEYLRSSPKFEHEPIVEELGKDVRRLEIITERFSNIGSVPVVKDENILKVTEKALSYLKSRVSQKVVFSLHADFPSHIPAKVNIPLYEWVVENICKNAIDAMDGKGSIDVNLSLHGKNFIAIDIKDTGKGIPKNMLDNVFMPGYTTKKRGWGLGLALAKRIIENYHSGKLFVKWSEVGKGTTFRIMLPR</sequence>
<proteinExistence type="predicted"/>
<keyword evidence="6 11" id="KW-0418">Kinase</keyword>
<dbReference type="InterPro" id="IPR005467">
    <property type="entry name" value="His_kinase_dom"/>
</dbReference>
<dbReference type="PANTHER" id="PTHR43065:SF10">
    <property type="entry name" value="PEROXIDE STRESS-ACTIVATED HISTIDINE KINASE MAK3"/>
    <property type="match status" value="1"/>
</dbReference>
<dbReference type="SMART" id="SM00387">
    <property type="entry name" value="HATPase_c"/>
    <property type="match status" value="1"/>
</dbReference>
<dbReference type="InterPro" id="IPR003594">
    <property type="entry name" value="HATPase_dom"/>
</dbReference>
<evidence type="ECO:0000256" key="5">
    <source>
        <dbReference type="ARBA" id="ARBA00022741"/>
    </source>
</evidence>
<keyword evidence="5" id="KW-0547">Nucleotide-binding</keyword>
<dbReference type="InterPro" id="IPR036890">
    <property type="entry name" value="HATPase_C_sf"/>
</dbReference>
<evidence type="ECO:0000256" key="7">
    <source>
        <dbReference type="ARBA" id="ARBA00022840"/>
    </source>
</evidence>
<keyword evidence="7" id="KW-0067">ATP-binding</keyword>
<keyword evidence="3" id="KW-0597">Phosphoprotein</keyword>
<feature type="transmembrane region" description="Helical" evidence="9">
    <location>
        <begin position="12"/>
        <end position="35"/>
    </location>
</feature>
<name>A0ABS1C6G6_9BACT</name>